<keyword evidence="5" id="KW-1185">Reference proteome</keyword>
<gene>
    <name evidence="4" type="ORF">BKA15_002162</name>
</gene>
<dbReference type="AlphaFoldDB" id="A0A7Y9I5U9"/>
<dbReference type="InterPro" id="IPR018193">
    <property type="entry name" value="Glyc_kinase_flavodox-like_fold"/>
</dbReference>
<dbReference type="RefSeq" id="WP_179750584.1">
    <property type="nucleotide sequence ID" value="NZ_JACCBU010000001.1"/>
</dbReference>
<evidence type="ECO:0000313" key="5">
    <source>
        <dbReference type="Proteomes" id="UP000569914"/>
    </source>
</evidence>
<sequence length="347" mass="34728">MQVLVITDGIGALTSAQAGRVLAEGWPGSTVVPAGGAGAGFGRAYADLIGAELITGMAGATPAWWAARDGVVAAGLEVARPADDQGIPYQGSTLALGEVTATALRAQPRPRRLVIDCAAGALAHDGGAGLLAGLGATADVPLDGGVAGLDGIGSVALAPVRELVGDAEVIGVIPADQAGQQLLGLRGITSVRRGSAVDPERLLRTDATLERWAGLLGVADRAGAGACGGAALAVLALGGRLVAGPELALESVPERRLDLVVTGCGVFDFAERGGEVVAAAARVAERSLCPAVVIAGEVLIGGREMRTLGIESAYPVRASAADAPVTDGIEPDELSAVVRRVARSWRW</sequence>
<comment type="caution">
    <text evidence="4">The sequence shown here is derived from an EMBL/GenBank/DDBJ whole genome shotgun (WGS) entry which is preliminary data.</text>
</comment>
<dbReference type="Pfam" id="PF02595">
    <property type="entry name" value="Gly_kinase"/>
    <property type="match status" value="1"/>
</dbReference>
<dbReference type="EC" id="2.7.1.31" evidence="4"/>
<keyword evidence="2 4" id="KW-0808">Transferase</keyword>
<keyword evidence="3 4" id="KW-0418">Kinase</keyword>
<comment type="similarity">
    <text evidence="1">Belongs to the glycerate kinase type-1 family.</text>
</comment>
<dbReference type="SUPFAM" id="SSF110738">
    <property type="entry name" value="Glycerate kinase I"/>
    <property type="match status" value="1"/>
</dbReference>
<organism evidence="4 5">
    <name type="scientific">Microlunatus parietis</name>
    <dbReference type="NCBI Taxonomy" id="682979"/>
    <lineage>
        <taxon>Bacteria</taxon>
        <taxon>Bacillati</taxon>
        <taxon>Actinomycetota</taxon>
        <taxon>Actinomycetes</taxon>
        <taxon>Propionibacteriales</taxon>
        <taxon>Propionibacteriaceae</taxon>
        <taxon>Microlunatus</taxon>
    </lineage>
</organism>
<dbReference type="PANTHER" id="PTHR21599">
    <property type="entry name" value="GLYCERATE KINASE"/>
    <property type="match status" value="1"/>
</dbReference>
<dbReference type="GO" id="GO:0031388">
    <property type="term" value="P:organic acid phosphorylation"/>
    <property type="evidence" value="ECO:0007669"/>
    <property type="project" value="InterPro"/>
</dbReference>
<dbReference type="InterPro" id="IPR036129">
    <property type="entry name" value="Glycerate_kinase_sf"/>
</dbReference>
<evidence type="ECO:0000256" key="2">
    <source>
        <dbReference type="ARBA" id="ARBA00022679"/>
    </source>
</evidence>
<dbReference type="InterPro" id="IPR004381">
    <property type="entry name" value="Glycerate_kinase"/>
</dbReference>
<name>A0A7Y9I5U9_9ACTN</name>
<dbReference type="PANTHER" id="PTHR21599:SF0">
    <property type="entry name" value="GLYCERATE KINASE"/>
    <property type="match status" value="1"/>
</dbReference>
<dbReference type="Proteomes" id="UP000569914">
    <property type="component" value="Unassembled WGS sequence"/>
</dbReference>
<dbReference type="InterPro" id="IPR018197">
    <property type="entry name" value="Glycerate_kinase_RE-like"/>
</dbReference>
<dbReference type="GO" id="GO:0008887">
    <property type="term" value="F:glycerate kinase activity"/>
    <property type="evidence" value="ECO:0007669"/>
    <property type="project" value="UniProtKB-EC"/>
</dbReference>
<proteinExistence type="inferred from homology"/>
<evidence type="ECO:0000313" key="4">
    <source>
        <dbReference type="EMBL" id="NYE70833.1"/>
    </source>
</evidence>
<accession>A0A7Y9I5U9</accession>
<evidence type="ECO:0000256" key="1">
    <source>
        <dbReference type="ARBA" id="ARBA00006284"/>
    </source>
</evidence>
<dbReference type="Gene3D" id="3.90.1510.10">
    <property type="entry name" value="Glycerate kinase, domain 2"/>
    <property type="match status" value="1"/>
</dbReference>
<dbReference type="EMBL" id="JACCBU010000001">
    <property type="protein sequence ID" value="NYE70833.1"/>
    <property type="molecule type" value="Genomic_DNA"/>
</dbReference>
<protein>
    <submittedName>
        <fullName evidence="4">Glycerate kinase</fullName>
        <ecNumber evidence="4">2.7.1.31</ecNumber>
    </submittedName>
</protein>
<reference evidence="4 5" key="1">
    <citation type="submission" date="2020-07" db="EMBL/GenBank/DDBJ databases">
        <title>Sequencing the genomes of 1000 actinobacteria strains.</title>
        <authorList>
            <person name="Klenk H.-P."/>
        </authorList>
    </citation>
    <scope>NUCLEOTIDE SEQUENCE [LARGE SCALE GENOMIC DNA]</scope>
    <source>
        <strain evidence="4 5">DSM 22083</strain>
    </source>
</reference>
<dbReference type="Gene3D" id="3.40.50.10350">
    <property type="entry name" value="Glycerate kinase, domain 1"/>
    <property type="match status" value="1"/>
</dbReference>
<evidence type="ECO:0000256" key="3">
    <source>
        <dbReference type="ARBA" id="ARBA00022777"/>
    </source>
</evidence>